<evidence type="ECO:0000313" key="1">
    <source>
        <dbReference type="EMBL" id="QHT32121.1"/>
    </source>
</evidence>
<dbReference type="SUPFAM" id="SSF47095">
    <property type="entry name" value="HMG-box"/>
    <property type="match status" value="1"/>
</dbReference>
<protein>
    <submittedName>
        <fullName evidence="1">Uncharacterized protein</fullName>
    </submittedName>
</protein>
<reference evidence="1" key="1">
    <citation type="journal article" date="2020" name="Nature">
        <title>Giant virus diversity and host interactions through global metagenomics.</title>
        <authorList>
            <person name="Schulz F."/>
            <person name="Roux S."/>
            <person name="Paez-Espino D."/>
            <person name="Jungbluth S."/>
            <person name="Walsh D.A."/>
            <person name="Denef V.J."/>
            <person name="McMahon K.D."/>
            <person name="Konstantinidis K.T."/>
            <person name="Eloe-Fadrosh E.A."/>
            <person name="Kyrpides N.C."/>
            <person name="Woyke T."/>
        </authorList>
    </citation>
    <scope>NUCLEOTIDE SEQUENCE</scope>
    <source>
        <strain evidence="1">GVMAG-M-3300009159-65</strain>
    </source>
</reference>
<organism evidence="1">
    <name type="scientific">viral metagenome</name>
    <dbReference type="NCBI Taxonomy" id="1070528"/>
    <lineage>
        <taxon>unclassified sequences</taxon>
        <taxon>metagenomes</taxon>
        <taxon>organismal metagenomes</taxon>
    </lineage>
</organism>
<dbReference type="EMBL" id="MN738931">
    <property type="protein sequence ID" value="QHT32121.1"/>
    <property type="molecule type" value="Genomic_DNA"/>
</dbReference>
<dbReference type="AlphaFoldDB" id="A0A6C0ETW5"/>
<dbReference type="InterPro" id="IPR036910">
    <property type="entry name" value="HMG_box_dom_sf"/>
</dbReference>
<name>A0A6C0ETW5_9ZZZZ</name>
<proteinExistence type="predicted"/>
<accession>A0A6C0ETW5</accession>
<sequence length="56" mass="6428">MGKRKLSSWNLFVKKVYKENPGKSFKECLKIASTLKKQGKMNGSVKAVKAKKSRRR</sequence>